<dbReference type="InterPro" id="IPR029063">
    <property type="entry name" value="SAM-dependent_MTases_sf"/>
</dbReference>
<dbReference type="EMBL" id="FQVH01000069">
    <property type="protein sequence ID" value="SHF92370.1"/>
    <property type="molecule type" value="Genomic_DNA"/>
</dbReference>
<accession>A0A1M5FLG5</accession>
<keyword evidence="2" id="KW-0808">Transferase</keyword>
<organism evidence="2 3">
    <name type="scientific">Caldanaerobius fijiensis DSM 17918</name>
    <dbReference type="NCBI Taxonomy" id="1121256"/>
    <lineage>
        <taxon>Bacteria</taxon>
        <taxon>Bacillati</taxon>
        <taxon>Bacillota</taxon>
        <taxon>Clostridia</taxon>
        <taxon>Thermoanaerobacterales</taxon>
        <taxon>Thermoanaerobacteraceae</taxon>
        <taxon>Caldanaerobius</taxon>
    </lineage>
</organism>
<keyword evidence="2" id="KW-0489">Methyltransferase</keyword>
<dbReference type="GO" id="GO:0008757">
    <property type="term" value="F:S-adenosylmethionine-dependent methyltransferase activity"/>
    <property type="evidence" value="ECO:0007669"/>
    <property type="project" value="InterPro"/>
</dbReference>
<evidence type="ECO:0000313" key="2">
    <source>
        <dbReference type="EMBL" id="SHF92370.1"/>
    </source>
</evidence>
<dbReference type="SUPFAM" id="SSF53335">
    <property type="entry name" value="S-adenosyl-L-methionine-dependent methyltransferases"/>
    <property type="match status" value="1"/>
</dbReference>
<dbReference type="CDD" id="cd02440">
    <property type="entry name" value="AdoMet_MTases"/>
    <property type="match status" value="1"/>
</dbReference>
<dbReference type="InterPro" id="IPR052356">
    <property type="entry name" value="Thiol_S-MT"/>
</dbReference>
<gene>
    <name evidence="2" type="ORF">SAMN02746089_02778</name>
</gene>
<dbReference type="Gene3D" id="3.40.50.150">
    <property type="entry name" value="Vaccinia Virus protein VP39"/>
    <property type="match status" value="1"/>
</dbReference>
<dbReference type="OrthoDB" id="9772751at2"/>
<keyword evidence="2" id="KW-0830">Ubiquinone</keyword>
<dbReference type="RefSeq" id="WP_073346645.1">
    <property type="nucleotide sequence ID" value="NZ_FQVH01000069.1"/>
</dbReference>
<sequence length="207" mass="23960">MKDTTEIIRKRYDRAAKYYDRIEDMMEKRWMSKWRKELFNHVKGHDVLEIGVGTGKNMPYYPKDINITAIDFSPKMLEKAITRANKLGLNITLKLMDAQQLDFPDNSFDTVITACVFCSVPDPIKGLKEIKRVLRKDGELIMLEHVRSNIEPLGTFMDIINPLVVRIYGANINRNTIDNIKKAGFQIIYEDNLSLDIVKLIKAKPIK</sequence>
<evidence type="ECO:0000259" key="1">
    <source>
        <dbReference type="Pfam" id="PF08241"/>
    </source>
</evidence>
<dbReference type="PANTHER" id="PTHR45036">
    <property type="entry name" value="METHYLTRANSFERASE LIKE 7B"/>
    <property type="match status" value="1"/>
</dbReference>
<dbReference type="STRING" id="1121256.SAMN02746089_02778"/>
<proteinExistence type="predicted"/>
<evidence type="ECO:0000313" key="3">
    <source>
        <dbReference type="Proteomes" id="UP000184088"/>
    </source>
</evidence>
<dbReference type="InterPro" id="IPR013216">
    <property type="entry name" value="Methyltransf_11"/>
</dbReference>
<reference evidence="2 3" key="1">
    <citation type="submission" date="2016-11" db="EMBL/GenBank/DDBJ databases">
        <authorList>
            <person name="Jaros S."/>
            <person name="Januszkiewicz K."/>
            <person name="Wedrychowicz H."/>
        </authorList>
    </citation>
    <scope>NUCLEOTIDE SEQUENCE [LARGE SCALE GENOMIC DNA]</scope>
    <source>
        <strain evidence="2 3">DSM 17918</strain>
    </source>
</reference>
<dbReference type="Proteomes" id="UP000184088">
    <property type="component" value="Unassembled WGS sequence"/>
</dbReference>
<keyword evidence="3" id="KW-1185">Reference proteome</keyword>
<dbReference type="Pfam" id="PF08241">
    <property type="entry name" value="Methyltransf_11"/>
    <property type="match status" value="1"/>
</dbReference>
<dbReference type="GO" id="GO:0032259">
    <property type="term" value="P:methylation"/>
    <property type="evidence" value="ECO:0007669"/>
    <property type="project" value="UniProtKB-KW"/>
</dbReference>
<feature type="domain" description="Methyltransferase type 11" evidence="1">
    <location>
        <begin position="48"/>
        <end position="142"/>
    </location>
</feature>
<dbReference type="PANTHER" id="PTHR45036:SF1">
    <property type="entry name" value="METHYLTRANSFERASE LIKE 7A"/>
    <property type="match status" value="1"/>
</dbReference>
<dbReference type="AlphaFoldDB" id="A0A1M5FLG5"/>
<protein>
    <submittedName>
        <fullName evidence="2">Ubiquinone/menaquinone biosynthesis C-methylase UbiE</fullName>
    </submittedName>
</protein>
<name>A0A1M5FLG5_9THEO</name>